<evidence type="ECO:0000259" key="2">
    <source>
        <dbReference type="SMART" id="SM00922"/>
    </source>
</evidence>
<keyword evidence="4" id="KW-1185">Reference proteome</keyword>
<dbReference type="InterPro" id="IPR034593">
    <property type="entry name" value="DgoD-like"/>
</dbReference>
<keyword evidence="1" id="KW-0456">Lyase</keyword>
<dbReference type="GeneID" id="98341258"/>
<evidence type="ECO:0000313" key="3">
    <source>
        <dbReference type="EMBL" id="PWK34857.1"/>
    </source>
</evidence>
<dbReference type="Proteomes" id="UP000245754">
    <property type="component" value="Unassembled WGS sequence"/>
</dbReference>
<sequence length="383" mass="41029">MSKIKSIQAIPLSFRLPEGKTVKLGIGSTIKRDAIIVRVETECGVIGYGEAHPGRSPGAVTSLIANTMAPLAVGMDAFDTNGVWSRIHKMQLASHGMGAGASLALSGIDMALWDVRGKLCNQPLYKLLGGSSKKIKAYAGGIALGFQAPESLAAEAQQYVDAGYQALKLRLGDNVADDCARVLHVRKALGNGIDILTDVNAAYTIDEVRRLMPVLEEAGIGWLEEPFACDNFGGYRAAGALSTRVPLAAGENHYTRYDFARLIEERAVQVFQPDLSKTGGVTEGMRIGALVSAWGYKVHPHSSATGLNHSACVHMLAAVDNPGYFEACVSHFNPFRDMFGPAFHADGDGYVRPLDKPGLGLDIDEGIFKEYPFIDGPGYVVKF</sequence>
<dbReference type="SFLD" id="SFLDS00001">
    <property type="entry name" value="Enolase"/>
    <property type="match status" value="1"/>
</dbReference>
<proteinExistence type="predicted"/>
<dbReference type="Pfam" id="PF02746">
    <property type="entry name" value="MR_MLE_N"/>
    <property type="match status" value="1"/>
</dbReference>
<name>A0A316EQR9_9BURK</name>
<evidence type="ECO:0000313" key="4">
    <source>
        <dbReference type="Proteomes" id="UP000245754"/>
    </source>
</evidence>
<dbReference type="PANTHER" id="PTHR48080:SF2">
    <property type="entry name" value="D-GALACTONATE DEHYDRATASE"/>
    <property type="match status" value="1"/>
</dbReference>
<dbReference type="EMBL" id="QGGT01000002">
    <property type="protein sequence ID" value="PWK34857.1"/>
    <property type="molecule type" value="Genomic_DNA"/>
</dbReference>
<dbReference type="PANTHER" id="PTHR48080">
    <property type="entry name" value="D-GALACTONATE DEHYDRATASE-RELATED"/>
    <property type="match status" value="1"/>
</dbReference>
<dbReference type="Pfam" id="PF13378">
    <property type="entry name" value="MR_MLE_C"/>
    <property type="match status" value="1"/>
</dbReference>
<dbReference type="GO" id="GO:0016829">
    <property type="term" value="F:lyase activity"/>
    <property type="evidence" value="ECO:0007669"/>
    <property type="project" value="UniProtKB-KW"/>
</dbReference>
<comment type="caution">
    <text evidence="3">The sequence shown here is derived from an EMBL/GenBank/DDBJ whole genome shotgun (WGS) entry which is preliminary data.</text>
</comment>
<dbReference type="InterPro" id="IPR036849">
    <property type="entry name" value="Enolase-like_C_sf"/>
</dbReference>
<dbReference type="SMART" id="SM00922">
    <property type="entry name" value="MR_MLE"/>
    <property type="match status" value="1"/>
</dbReference>
<dbReference type="OrthoDB" id="8609034at2"/>
<dbReference type="InterPro" id="IPR029065">
    <property type="entry name" value="Enolase_C-like"/>
</dbReference>
<accession>A0A316EQR9</accession>
<dbReference type="CDD" id="cd03316">
    <property type="entry name" value="MR_like"/>
    <property type="match status" value="1"/>
</dbReference>
<dbReference type="InterPro" id="IPR013342">
    <property type="entry name" value="Mandelate_racemase_C"/>
</dbReference>
<dbReference type="SFLD" id="SFLDG00179">
    <property type="entry name" value="mandelate_racemase"/>
    <property type="match status" value="1"/>
</dbReference>
<dbReference type="SUPFAM" id="SSF51604">
    <property type="entry name" value="Enolase C-terminal domain-like"/>
    <property type="match status" value="1"/>
</dbReference>
<dbReference type="SUPFAM" id="SSF54826">
    <property type="entry name" value="Enolase N-terminal domain-like"/>
    <property type="match status" value="1"/>
</dbReference>
<feature type="domain" description="Mandelate racemase/muconate lactonizing enzyme C-terminal" evidence="2">
    <location>
        <begin position="149"/>
        <end position="245"/>
    </location>
</feature>
<gene>
    <name evidence="3" type="ORF">C7419_102130</name>
</gene>
<protein>
    <submittedName>
        <fullName evidence="3">L-alanine-DL-glutamate epimerase-like enolase superfamily enzyme</fullName>
    </submittedName>
</protein>
<dbReference type="RefSeq" id="WP_109582961.1">
    <property type="nucleotide sequence ID" value="NZ_CAJPUX010000002.1"/>
</dbReference>
<dbReference type="Gene3D" id="3.20.20.120">
    <property type="entry name" value="Enolase-like C-terminal domain"/>
    <property type="match status" value="1"/>
</dbReference>
<reference evidence="3 4" key="1">
    <citation type="submission" date="2018-05" db="EMBL/GenBank/DDBJ databases">
        <title>Genomic Encyclopedia of Type Strains, Phase IV (KMG-V): Genome sequencing to study the core and pangenomes of soil and plant-associated prokaryotes.</title>
        <authorList>
            <person name="Whitman W."/>
        </authorList>
    </citation>
    <scope>NUCLEOTIDE SEQUENCE [LARGE SCALE GENOMIC DNA]</scope>
    <source>
        <strain evidence="3 4">SLV-132</strain>
    </source>
</reference>
<dbReference type="Gene3D" id="3.30.390.10">
    <property type="entry name" value="Enolase-like, N-terminal domain"/>
    <property type="match status" value="1"/>
</dbReference>
<evidence type="ECO:0000256" key="1">
    <source>
        <dbReference type="ARBA" id="ARBA00023239"/>
    </source>
</evidence>
<dbReference type="AlphaFoldDB" id="A0A316EQR9"/>
<organism evidence="3 4">
    <name type="scientific">Cupriavidus plantarum</name>
    <dbReference type="NCBI Taxonomy" id="942865"/>
    <lineage>
        <taxon>Bacteria</taxon>
        <taxon>Pseudomonadati</taxon>
        <taxon>Pseudomonadota</taxon>
        <taxon>Betaproteobacteria</taxon>
        <taxon>Burkholderiales</taxon>
        <taxon>Burkholderiaceae</taxon>
        <taxon>Cupriavidus</taxon>
    </lineage>
</organism>
<dbReference type="InterPro" id="IPR013341">
    <property type="entry name" value="Mandelate_racemase_N_dom"/>
</dbReference>
<dbReference type="InterPro" id="IPR029017">
    <property type="entry name" value="Enolase-like_N"/>
</dbReference>